<dbReference type="PANTHER" id="PTHR38785:SF1">
    <property type="entry name" value="HOMOLOG OF VIRK"/>
    <property type="match status" value="1"/>
</dbReference>
<dbReference type="InterPro" id="IPR007488">
    <property type="entry name" value="DUF535"/>
</dbReference>
<dbReference type="OrthoDB" id="6835762at2"/>
<protein>
    <recommendedName>
        <fullName evidence="3">DUF535 domain-containing protein</fullName>
    </recommendedName>
</protein>
<dbReference type="GO" id="GO:0006974">
    <property type="term" value="P:DNA damage response"/>
    <property type="evidence" value="ECO:0007669"/>
    <property type="project" value="TreeGrafter"/>
</dbReference>
<reference evidence="1 2" key="1">
    <citation type="submission" date="2016-12" db="EMBL/GenBank/DDBJ databases">
        <title>Izhakiella australiana sp. nov. of genus Izhakiella isolated from Australian desert.</title>
        <authorList>
            <person name="Ji M."/>
        </authorList>
    </citation>
    <scope>NUCLEOTIDE SEQUENCE [LARGE SCALE GENOMIC DNA]</scope>
    <source>
        <strain evidence="1 2">D4N98</strain>
    </source>
</reference>
<proteinExistence type="predicted"/>
<dbReference type="PANTHER" id="PTHR38785">
    <property type="entry name" value="HOMOLOG OF VIRK"/>
    <property type="match status" value="1"/>
</dbReference>
<dbReference type="Pfam" id="PF04393">
    <property type="entry name" value="DUF535"/>
    <property type="match status" value="1"/>
</dbReference>
<dbReference type="STRING" id="1926881.BTJ39_02180"/>
<evidence type="ECO:0008006" key="3">
    <source>
        <dbReference type="Google" id="ProtNLM"/>
    </source>
</evidence>
<evidence type="ECO:0000313" key="2">
    <source>
        <dbReference type="Proteomes" id="UP000190667"/>
    </source>
</evidence>
<evidence type="ECO:0000313" key="1">
    <source>
        <dbReference type="EMBL" id="OON41986.1"/>
    </source>
</evidence>
<name>A0A1S8YT23_9GAMM</name>
<dbReference type="RefSeq" id="WP_078001012.1">
    <property type="nucleotide sequence ID" value="NZ_MRUL01000001.1"/>
</dbReference>
<dbReference type="EMBL" id="MRUL01000001">
    <property type="protein sequence ID" value="OON41986.1"/>
    <property type="molecule type" value="Genomic_DNA"/>
</dbReference>
<gene>
    <name evidence="1" type="ORF">BTJ39_02180</name>
</gene>
<sequence>MSSIQTTNNIYGAKPLNGWSLFFNLAQGNITPGKYWLGKTYRRKFVIRSLCMPFHTYRYLSEMAKNPLFNQIIKAQPGLPCRLQRPWMALGIGLGQKQSSINNHYLQFCHALPRNLIDGYFSDRGAVLAKITGKDQKEFSVKLRAEDFLGKEGEATLQFCDEQNTTLALLTFTLVRYNNKQAIFIGGLQGARNHTPHESIHSATKSCHGLFPKRLLTEAVINLAQQLSAEQVIAVSNRNHIYASWRYRTKKKDKLLADYDEFWQSLGAVQDVKGNFIFPLQMPRKAIEDIASKKRAEYRRRYELLDQISAQITQRCQLPG</sequence>
<keyword evidence="2" id="KW-1185">Reference proteome</keyword>
<dbReference type="Proteomes" id="UP000190667">
    <property type="component" value="Unassembled WGS sequence"/>
</dbReference>
<organism evidence="1 2">
    <name type="scientific">Izhakiella australiensis</name>
    <dbReference type="NCBI Taxonomy" id="1926881"/>
    <lineage>
        <taxon>Bacteria</taxon>
        <taxon>Pseudomonadati</taxon>
        <taxon>Pseudomonadota</taxon>
        <taxon>Gammaproteobacteria</taxon>
        <taxon>Enterobacterales</taxon>
        <taxon>Erwiniaceae</taxon>
        <taxon>Izhakiella</taxon>
    </lineage>
</organism>
<dbReference type="AlphaFoldDB" id="A0A1S8YT23"/>
<accession>A0A1S8YT23</accession>
<comment type="caution">
    <text evidence="1">The sequence shown here is derived from an EMBL/GenBank/DDBJ whole genome shotgun (WGS) entry which is preliminary data.</text>
</comment>